<proteinExistence type="inferred from homology"/>
<evidence type="ECO:0000256" key="4">
    <source>
        <dbReference type="ARBA" id="ARBA00022679"/>
    </source>
</evidence>
<dbReference type="InterPro" id="IPR006132">
    <property type="entry name" value="Asp/Orn_carbamoyltranf_P-bd"/>
</dbReference>
<dbReference type="PROSITE" id="PS00097">
    <property type="entry name" value="CARBAMOYLTRANSFERASE"/>
    <property type="match status" value="1"/>
</dbReference>
<dbReference type="EMBL" id="MN739693">
    <property type="protein sequence ID" value="QHT21490.1"/>
    <property type="molecule type" value="Genomic_DNA"/>
</dbReference>
<dbReference type="SUPFAM" id="SSF53671">
    <property type="entry name" value="Aspartate/ornithine carbamoyltransferase"/>
    <property type="match status" value="1"/>
</dbReference>
<feature type="domain" description="Aspartate/ornithine carbamoyltransferase Asp/Orn-binding" evidence="8">
    <location>
        <begin position="158"/>
        <end position="305"/>
    </location>
</feature>
<evidence type="ECO:0000256" key="6">
    <source>
        <dbReference type="ARBA" id="ARBA00043884"/>
    </source>
</evidence>
<evidence type="ECO:0000256" key="2">
    <source>
        <dbReference type="ARBA" id="ARBA00008896"/>
    </source>
</evidence>
<dbReference type="PRINTS" id="PR00101">
    <property type="entry name" value="ATCASE"/>
</dbReference>
<dbReference type="GO" id="GO:0006520">
    <property type="term" value="P:amino acid metabolic process"/>
    <property type="evidence" value="ECO:0007669"/>
    <property type="project" value="InterPro"/>
</dbReference>
<dbReference type="GO" id="GO:0004070">
    <property type="term" value="F:aspartate carbamoyltransferase activity"/>
    <property type="evidence" value="ECO:0007669"/>
    <property type="project" value="UniProtKB-EC"/>
</dbReference>
<dbReference type="PANTHER" id="PTHR45753">
    <property type="entry name" value="ORNITHINE CARBAMOYLTRANSFERASE, MITOCHONDRIAL"/>
    <property type="match status" value="1"/>
</dbReference>
<evidence type="ECO:0000256" key="3">
    <source>
        <dbReference type="ARBA" id="ARBA00013008"/>
    </source>
</evidence>
<evidence type="ECO:0000256" key="1">
    <source>
        <dbReference type="ARBA" id="ARBA00004852"/>
    </source>
</evidence>
<keyword evidence="5" id="KW-0665">Pyrimidine biosynthesis</keyword>
<dbReference type="NCBIfam" id="TIGR00670">
    <property type="entry name" value="asp_carb_tr"/>
    <property type="match status" value="1"/>
</dbReference>
<comment type="catalytic activity">
    <reaction evidence="7">
        <text>carbamoyl phosphate + L-aspartate = N-carbamoyl-L-aspartate + phosphate + H(+)</text>
        <dbReference type="Rhea" id="RHEA:20013"/>
        <dbReference type="ChEBI" id="CHEBI:15378"/>
        <dbReference type="ChEBI" id="CHEBI:29991"/>
        <dbReference type="ChEBI" id="CHEBI:32814"/>
        <dbReference type="ChEBI" id="CHEBI:43474"/>
        <dbReference type="ChEBI" id="CHEBI:58228"/>
        <dbReference type="EC" id="2.1.3.2"/>
    </reaction>
</comment>
<dbReference type="GO" id="GO:0044205">
    <property type="term" value="P:'de novo' UMP biosynthetic process"/>
    <property type="evidence" value="ECO:0007669"/>
    <property type="project" value="UniProtKB-UniPathway"/>
</dbReference>
<dbReference type="InterPro" id="IPR006130">
    <property type="entry name" value="Asp/Orn_carbamoylTrfase"/>
</dbReference>
<dbReference type="Pfam" id="PF00185">
    <property type="entry name" value="OTCace"/>
    <property type="match status" value="1"/>
</dbReference>
<dbReference type="PRINTS" id="PR00100">
    <property type="entry name" value="AOTCASE"/>
</dbReference>
<dbReference type="HAMAP" id="MF_00001">
    <property type="entry name" value="Asp_carb_tr"/>
    <property type="match status" value="1"/>
</dbReference>
<dbReference type="GO" id="GO:0006207">
    <property type="term" value="P:'de novo' pyrimidine nucleobase biosynthetic process"/>
    <property type="evidence" value="ECO:0007669"/>
    <property type="project" value="InterPro"/>
</dbReference>
<protein>
    <recommendedName>
        <fullName evidence="3">aspartate carbamoyltransferase</fullName>
        <ecNumber evidence="3">2.1.3.2</ecNumber>
    </recommendedName>
</protein>
<dbReference type="Pfam" id="PF02729">
    <property type="entry name" value="OTCace_N"/>
    <property type="match status" value="1"/>
</dbReference>
<dbReference type="InterPro" id="IPR036901">
    <property type="entry name" value="Asp/Orn_carbamoylTrfase_sf"/>
</dbReference>
<comment type="pathway">
    <text evidence="1">Pyrimidine metabolism; UMP biosynthesis via de novo pathway; (S)-dihydroorotate from bicarbonate: step 2/3.</text>
</comment>
<dbReference type="InterPro" id="IPR002082">
    <property type="entry name" value="Asp_carbamoyltransf"/>
</dbReference>
<dbReference type="NCBIfam" id="NF002032">
    <property type="entry name" value="PRK00856.1"/>
    <property type="match status" value="1"/>
</dbReference>
<name>A0A6C0DYS6_9ZZZZ</name>
<sequence>MHHLLSVLDLKIETVLDLLSRATDMKTLVKTFGGADRLKHKIMTTLFYEPSTRTSCSFRAAMLRLGGSVIDVNVDQSSIQKGETIEDTIQTLSCYSDVIVMRHPQKNVVPDSARFSTVPVINAGDGTGEHPTQALLDLYTIYSELGAIGYVKDTDTPMKITMVGDLKHSRTVHSLIKLLCMFSGIEIRYVSPEGLSVPYEIYQYAKTHDMIQVDSMELKEAIRDTDVLYVMRIQKERFVDMTEYDSVKDTYCVNARMMESAKKQMIIMHPLPRTGELSSDLDEDPRAAYFRQMENGMYMRMAILERIMNGSTGMV</sequence>
<dbReference type="PANTHER" id="PTHR45753:SF6">
    <property type="entry name" value="ASPARTATE CARBAMOYLTRANSFERASE"/>
    <property type="match status" value="1"/>
</dbReference>
<keyword evidence="4" id="KW-0808">Transferase</keyword>
<evidence type="ECO:0000259" key="9">
    <source>
        <dbReference type="Pfam" id="PF02729"/>
    </source>
</evidence>
<evidence type="ECO:0000259" key="8">
    <source>
        <dbReference type="Pfam" id="PF00185"/>
    </source>
</evidence>
<comment type="similarity">
    <text evidence="2">Belongs to the aspartate/ornithine carbamoyltransferase superfamily. ATCase family.</text>
</comment>
<dbReference type="FunFam" id="3.40.50.1370:FF:000005">
    <property type="entry name" value="CAD protein-like isoform X1"/>
    <property type="match status" value="1"/>
</dbReference>
<organism evidence="10">
    <name type="scientific">viral metagenome</name>
    <dbReference type="NCBI Taxonomy" id="1070528"/>
    <lineage>
        <taxon>unclassified sequences</taxon>
        <taxon>metagenomes</taxon>
        <taxon>organismal metagenomes</taxon>
    </lineage>
</organism>
<feature type="domain" description="Aspartate/ornithine carbamoyltransferase carbamoyl-P binding" evidence="9">
    <location>
        <begin position="3"/>
        <end position="142"/>
    </location>
</feature>
<comment type="function">
    <text evidence="6">Catalyzes the condensation of carbamoyl phosphate and aspartate to form carbamoyl aspartate and inorganic phosphate, the committed step in the de novo pyrimidine nucleotide biosynthesis pathway.</text>
</comment>
<dbReference type="UniPathway" id="UPA00070">
    <property type="reaction ID" value="UER00116"/>
</dbReference>
<evidence type="ECO:0000256" key="5">
    <source>
        <dbReference type="ARBA" id="ARBA00022975"/>
    </source>
</evidence>
<evidence type="ECO:0000256" key="7">
    <source>
        <dbReference type="ARBA" id="ARBA00048859"/>
    </source>
</evidence>
<dbReference type="FunFam" id="3.40.50.1370:FF:000002">
    <property type="entry name" value="Aspartate carbamoyltransferase 2"/>
    <property type="match status" value="1"/>
</dbReference>
<dbReference type="Gene3D" id="3.40.50.1370">
    <property type="entry name" value="Aspartate/ornithine carbamoyltransferase"/>
    <property type="match status" value="2"/>
</dbReference>
<dbReference type="InterPro" id="IPR006131">
    <property type="entry name" value="Asp_carbamoyltransf_Asp/Orn-bd"/>
</dbReference>
<dbReference type="EC" id="2.1.3.2" evidence="3"/>
<dbReference type="GO" id="GO:0016597">
    <property type="term" value="F:amino acid binding"/>
    <property type="evidence" value="ECO:0007669"/>
    <property type="project" value="InterPro"/>
</dbReference>
<reference evidence="10" key="1">
    <citation type="journal article" date="2020" name="Nature">
        <title>Giant virus diversity and host interactions through global metagenomics.</title>
        <authorList>
            <person name="Schulz F."/>
            <person name="Roux S."/>
            <person name="Paez-Espino D."/>
            <person name="Jungbluth S."/>
            <person name="Walsh D.A."/>
            <person name="Denef V.J."/>
            <person name="McMahon K.D."/>
            <person name="Konstantinidis K.T."/>
            <person name="Eloe-Fadrosh E.A."/>
            <person name="Kyrpides N.C."/>
            <person name="Woyke T."/>
        </authorList>
    </citation>
    <scope>NUCLEOTIDE SEQUENCE</scope>
    <source>
        <strain evidence="10">GVMAG-M-3300023174-92</strain>
    </source>
</reference>
<dbReference type="AlphaFoldDB" id="A0A6C0DYS6"/>
<accession>A0A6C0DYS6</accession>
<evidence type="ECO:0000313" key="10">
    <source>
        <dbReference type="EMBL" id="QHT21490.1"/>
    </source>
</evidence>